<feature type="compositionally biased region" description="Basic and acidic residues" evidence="4">
    <location>
        <begin position="1326"/>
        <end position="1344"/>
    </location>
</feature>
<dbReference type="InterPro" id="IPR001610">
    <property type="entry name" value="PAC"/>
</dbReference>
<dbReference type="FunFam" id="3.30.565.10:FF:000010">
    <property type="entry name" value="Sensor histidine kinase RcsC"/>
    <property type="match status" value="1"/>
</dbReference>
<feature type="region of interest" description="Disordered" evidence="4">
    <location>
        <begin position="199"/>
        <end position="228"/>
    </location>
</feature>
<feature type="modified residue" description="4-aspartylphosphate" evidence="3">
    <location>
        <position position="1176"/>
    </location>
</feature>
<organism evidence="7 8">
    <name type="scientific">Lachnellula willkommii</name>
    <dbReference type="NCBI Taxonomy" id="215461"/>
    <lineage>
        <taxon>Eukaryota</taxon>
        <taxon>Fungi</taxon>
        <taxon>Dikarya</taxon>
        <taxon>Ascomycota</taxon>
        <taxon>Pezizomycotina</taxon>
        <taxon>Leotiomycetes</taxon>
        <taxon>Helotiales</taxon>
        <taxon>Lachnaceae</taxon>
        <taxon>Lachnellula</taxon>
    </lineage>
</organism>
<dbReference type="SMART" id="SM00387">
    <property type="entry name" value="HATPase_c"/>
    <property type="match status" value="1"/>
</dbReference>
<accession>A0A559MMF0</accession>
<sequence>MAETFNATTRMVPPESLPNPNGMDHSIILNHRDLSPMFPSQTENDQYARSVSPLPMLPGQIDGLGTLKSNRHLQQRGQSLHRRSSSPDNMLQLNIPRGPSPADIALSAMQYLPYPLMVLNGRKTLAMANEAMGRLLGIEEDDGDNLSNDGISEMEKLNGQNLSQLGIDMLQDGRPVWVTWDTFLDSLAEEIGSYAEDAVHQHASKSGEGDATPTAERTESDHARSKSMVHDAVVEVIITQAGSIASSLARPDKTKLPAEKHTLAKMIITIWEIDDDKFYTLTFTSTDSTQTQPIARGQSRQVLRASKYHSLGPTGSGFGSGPSSVASGQSQGGSSSSSAIASPKMATMSTSPFPPLGPPSKSTPASVPSTLQKAIMMKDALLDNTQIPILAMWRDESLTVPNKAARRLFHPRADLQNIEHGFDLLTKWHVWDETFTTRLDPSEYPISVLVRTQTPFSSRIIGLIDPENGRKLIFDCLGEALRDEETGEFLAGIVTCRDITELTENMNEQINEIKEKDEQRFQLICDSMPQMIWTALPDGMPDWFSQRWYDYTGLTEEESLGFGWTTAFHPDDMGATSKKWAHSVATGDPYSTEYRCRNKDGEWKWMLGRALPMRNKQTGEIEKWYGTCTDIHHAVESRFAARRTRQQLLSVIAHAQVTLFSVDRNRNITFIEGAYIWDTDAETGSGDESGSSSKFTKGDDYIGQNICDVFCKGGKNTDVVKPIEDILTGKMMEDVQERCMDGRWYRTKYVPILGKKDSGGRVNEAFIDGVIGVSMDITEIKDREVDLQMQEKENTRLLANEAAAKEASRMKSQFLANMSHEIRTPIAGVIGMAELLTDMDMDEEQRECAENIQRSANGLLTVINDILDFSKVESGRLDIEEVQFSLSVVVRDVSKMLGFAAERKNLRFESDIEVGLDSDLVVMGDPGRVRQIITNLLTNSIKFTSEGRVKFSVLKAKETAETFEVKFVVEDTGIGIEEEVRKRLFKPFSQADSSTARRFGGTGLGLTISKNLVDLMHGEIGLESTLGYGTTATFWIPFNKPQYHDGSTALIDIESLPDRLQSEMSVSCNSSEYDHGMGTPPTQNSIEMRKRKPNGRATCMTPPGPTELELPAAERAKIHVLVVEDNAINQQIALKTVRKLGFLVSAVWNGKEALDYLMAADSPTSPHPKPDIILMDVQMPIIDGYKATHLIRHHAPYNVSSRNIPIVAMTASAIQGDHEKCKKAGMDDYLAKPVKGKTLERMLVRWSIKRRLSVAPGVHEFDESDCSEPGEHNCGTAAIPMFGQGTKKQSNVPAKEQQEPVLQTSRPTMTERQNSHRLTLPGTESEGDRSGRREEAEEKATALRDEKLVHAAGVVDVLHSHVEEQRLSTQQLTVENMGRLDREVKSRSPRSEVKKRHKSPTGDSARAETGTDSGAGDGENFGERPSFGRRVRDSERTIMGP</sequence>
<dbReference type="CDD" id="cd16922">
    <property type="entry name" value="HATPase_EvgS-ArcB-TorS-like"/>
    <property type="match status" value="1"/>
</dbReference>
<dbReference type="GO" id="GO:0000155">
    <property type="term" value="F:phosphorelay sensor kinase activity"/>
    <property type="evidence" value="ECO:0007669"/>
    <property type="project" value="InterPro"/>
</dbReference>
<dbReference type="FunFam" id="3.30.450.20:FF:000099">
    <property type="entry name" value="Sensory box sensor histidine kinase"/>
    <property type="match status" value="1"/>
</dbReference>
<dbReference type="SUPFAM" id="SSF55785">
    <property type="entry name" value="PYP-like sensor domain (PAS domain)"/>
    <property type="match status" value="1"/>
</dbReference>
<dbReference type="InterPro" id="IPR035965">
    <property type="entry name" value="PAS-like_dom_sf"/>
</dbReference>
<dbReference type="Gene3D" id="3.30.450.20">
    <property type="entry name" value="PAS domain"/>
    <property type="match status" value="2"/>
</dbReference>
<feature type="region of interest" description="Disordered" evidence="4">
    <location>
        <begin position="309"/>
        <end position="367"/>
    </location>
</feature>
<dbReference type="PANTHER" id="PTHR45339">
    <property type="entry name" value="HYBRID SIGNAL TRANSDUCTION HISTIDINE KINASE J"/>
    <property type="match status" value="1"/>
</dbReference>
<dbReference type="NCBIfam" id="TIGR00229">
    <property type="entry name" value="sensory_box"/>
    <property type="match status" value="1"/>
</dbReference>
<dbReference type="Gene3D" id="3.30.565.10">
    <property type="entry name" value="Histidine kinase-like ATPase, C-terminal domain"/>
    <property type="match status" value="1"/>
</dbReference>
<dbReference type="PRINTS" id="PR00344">
    <property type="entry name" value="BCTRLSENSOR"/>
</dbReference>
<dbReference type="CDD" id="cd00082">
    <property type="entry name" value="HisKA"/>
    <property type="match status" value="1"/>
</dbReference>
<feature type="compositionally biased region" description="Basic and acidic residues" evidence="4">
    <location>
        <begin position="216"/>
        <end position="228"/>
    </location>
</feature>
<dbReference type="InterPro" id="IPR001789">
    <property type="entry name" value="Sig_transdc_resp-reg_receiver"/>
</dbReference>
<dbReference type="SUPFAM" id="SSF52172">
    <property type="entry name" value="CheY-like"/>
    <property type="match status" value="1"/>
</dbReference>
<dbReference type="Pfam" id="PF08447">
    <property type="entry name" value="PAS_3"/>
    <property type="match status" value="1"/>
</dbReference>
<feature type="compositionally biased region" description="Basic and acidic residues" evidence="4">
    <location>
        <begin position="199"/>
        <end position="208"/>
    </location>
</feature>
<dbReference type="InterPro" id="IPR003594">
    <property type="entry name" value="HATPase_dom"/>
</dbReference>
<dbReference type="InterPro" id="IPR004358">
    <property type="entry name" value="Sig_transdc_His_kin-like_C"/>
</dbReference>
<feature type="compositionally biased region" description="Basic and acidic residues" evidence="4">
    <location>
        <begin position="1378"/>
        <end position="1392"/>
    </location>
</feature>
<dbReference type="Pfam" id="PF00072">
    <property type="entry name" value="Response_reg"/>
    <property type="match status" value="1"/>
</dbReference>
<dbReference type="InterPro" id="IPR036890">
    <property type="entry name" value="HATPase_C_sf"/>
</dbReference>
<dbReference type="EMBL" id="QGML01000038">
    <property type="protein sequence ID" value="TVY94140.1"/>
    <property type="molecule type" value="Genomic_DNA"/>
</dbReference>
<dbReference type="SMART" id="SM00091">
    <property type="entry name" value="PAS"/>
    <property type="match status" value="2"/>
</dbReference>
<evidence type="ECO:0000256" key="3">
    <source>
        <dbReference type="PROSITE-ProRule" id="PRU00169"/>
    </source>
</evidence>
<dbReference type="CDD" id="cd17546">
    <property type="entry name" value="REC_hyHK_CKI1_RcsC-like"/>
    <property type="match status" value="1"/>
</dbReference>
<name>A0A559MMF0_9HELO</name>
<comment type="caution">
    <text evidence="7">The sequence shown here is derived from an EMBL/GenBank/DDBJ whole genome shotgun (WGS) entry which is preliminary data.</text>
</comment>
<evidence type="ECO:0000259" key="5">
    <source>
        <dbReference type="PROSITE" id="PS50109"/>
    </source>
</evidence>
<dbReference type="Gene3D" id="3.40.50.2300">
    <property type="match status" value="1"/>
</dbReference>
<dbReference type="FunFam" id="1.10.287.130:FF:000050">
    <property type="entry name" value="Related to histidine kinase"/>
    <property type="match status" value="1"/>
</dbReference>
<dbReference type="PANTHER" id="PTHR45339:SF1">
    <property type="entry name" value="HYBRID SIGNAL TRANSDUCTION HISTIDINE KINASE J"/>
    <property type="match status" value="1"/>
</dbReference>
<feature type="domain" description="Response regulatory" evidence="6">
    <location>
        <begin position="1119"/>
        <end position="1247"/>
    </location>
</feature>
<feature type="compositionally biased region" description="Polar residues" evidence="4">
    <location>
        <begin position="1300"/>
        <end position="1312"/>
    </location>
</feature>
<evidence type="ECO:0000256" key="4">
    <source>
        <dbReference type="SAM" id="MobiDB-lite"/>
    </source>
</evidence>
<feature type="region of interest" description="Disordered" evidence="4">
    <location>
        <begin position="1365"/>
        <end position="1441"/>
    </location>
</feature>
<reference evidence="7 8" key="1">
    <citation type="submission" date="2018-05" db="EMBL/GenBank/DDBJ databases">
        <title>Genome sequencing and assembly of the regulated plant pathogen Lachnellula willkommii and related sister species for the development of diagnostic species identification markers.</title>
        <authorList>
            <person name="Giroux E."/>
            <person name="Bilodeau G."/>
        </authorList>
    </citation>
    <scope>NUCLEOTIDE SEQUENCE [LARGE SCALE GENOMIC DNA]</scope>
    <source>
        <strain evidence="7 8">CBS 172.35</strain>
    </source>
</reference>
<dbReference type="Gene3D" id="1.10.287.130">
    <property type="match status" value="1"/>
</dbReference>
<protein>
    <submittedName>
        <fullName evidence="7">Two-component system protein A</fullName>
    </submittedName>
</protein>
<dbReference type="SMART" id="SM00448">
    <property type="entry name" value="REC"/>
    <property type="match status" value="1"/>
</dbReference>
<keyword evidence="1 3" id="KW-0597">Phosphoprotein</keyword>
<dbReference type="InterPro" id="IPR003661">
    <property type="entry name" value="HisK_dim/P_dom"/>
</dbReference>
<dbReference type="InterPro" id="IPR013655">
    <property type="entry name" value="PAS_fold_3"/>
</dbReference>
<evidence type="ECO:0000259" key="6">
    <source>
        <dbReference type="PROSITE" id="PS50110"/>
    </source>
</evidence>
<feature type="compositionally biased region" description="Low complexity" evidence="4">
    <location>
        <begin position="321"/>
        <end position="343"/>
    </location>
</feature>
<dbReference type="Proteomes" id="UP000315522">
    <property type="component" value="Unassembled WGS sequence"/>
</dbReference>
<dbReference type="PROSITE" id="PS50110">
    <property type="entry name" value="RESPONSE_REGULATORY"/>
    <property type="match status" value="1"/>
</dbReference>
<dbReference type="Pfam" id="PF00512">
    <property type="entry name" value="HisKA"/>
    <property type="match status" value="1"/>
</dbReference>
<keyword evidence="2" id="KW-0902">Two-component regulatory system</keyword>
<feature type="compositionally biased region" description="Basic and acidic residues" evidence="4">
    <location>
        <begin position="1430"/>
        <end position="1441"/>
    </location>
</feature>
<feature type="region of interest" description="Disordered" evidence="4">
    <location>
        <begin position="1277"/>
        <end position="1344"/>
    </location>
</feature>
<evidence type="ECO:0000256" key="1">
    <source>
        <dbReference type="ARBA" id="ARBA00022553"/>
    </source>
</evidence>
<evidence type="ECO:0000313" key="7">
    <source>
        <dbReference type="EMBL" id="TVY94140.1"/>
    </source>
</evidence>
<dbReference type="InterPro" id="IPR036097">
    <property type="entry name" value="HisK_dim/P_sf"/>
</dbReference>
<evidence type="ECO:0000256" key="2">
    <source>
        <dbReference type="ARBA" id="ARBA00023012"/>
    </source>
</evidence>
<evidence type="ECO:0000313" key="8">
    <source>
        <dbReference type="Proteomes" id="UP000315522"/>
    </source>
</evidence>
<dbReference type="Pfam" id="PF02518">
    <property type="entry name" value="HATPase_c"/>
    <property type="match status" value="1"/>
</dbReference>
<dbReference type="InterPro" id="IPR005467">
    <property type="entry name" value="His_kinase_dom"/>
</dbReference>
<proteinExistence type="predicted"/>
<dbReference type="SUPFAM" id="SSF55874">
    <property type="entry name" value="ATPase domain of HSP90 chaperone/DNA topoisomerase II/histidine kinase"/>
    <property type="match status" value="1"/>
</dbReference>
<dbReference type="InterPro" id="IPR000014">
    <property type="entry name" value="PAS"/>
</dbReference>
<feature type="domain" description="Histidine kinase" evidence="5">
    <location>
        <begin position="817"/>
        <end position="1040"/>
    </location>
</feature>
<keyword evidence="8" id="KW-1185">Reference proteome</keyword>
<gene>
    <name evidence="7" type="primary">tcsA_3</name>
    <name evidence="7" type="ORF">LAWI1_G000802</name>
</gene>
<dbReference type="CDD" id="cd00130">
    <property type="entry name" value="PAS"/>
    <property type="match status" value="1"/>
</dbReference>
<dbReference type="SMART" id="SM00388">
    <property type="entry name" value="HisKA"/>
    <property type="match status" value="1"/>
</dbReference>
<feature type="region of interest" description="Disordered" evidence="4">
    <location>
        <begin position="1"/>
        <end position="20"/>
    </location>
</feature>
<dbReference type="InterPro" id="IPR011006">
    <property type="entry name" value="CheY-like_superfamily"/>
</dbReference>
<dbReference type="PROSITE" id="PS50109">
    <property type="entry name" value="HIS_KIN"/>
    <property type="match status" value="1"/>
</dbReference>
<dbReference type="SUPFAM" id="SSF47384">
    <property type="entry name" value="Homodimeric domain of signal transducing histidine kinase"/>
    <property type="match status" value="1"/>
</dbReference>
<feature type="region of interest" description="Disordered" evidence="4">
    <location>
        <begin position="1069"/>
        <end position="1088"/>
    </location>
</feature>
<dbReference type="SMART" id="SM00086">
    <property type="entry name" value="PAC"/>
    <property type="match status" value="2"/>
</dbReference>